<organism evidence="2">
    <name type="scientific">viral metagenome</name>
    <dbReference type="NCBI Taxonomy" id="1070528"/>
    <lineage>
        <taxon>unclassified sequences</taxon>
        <taxon>metagenomes</taxon>
        <taxon>organismal metagenomes</taxon>
    </lineage>
</organism>
<accession>A0A6M3IH30</accession>
<dbReference type="GO" id="GO:0016740">
    <property type="term" value="F:transferase activity"/>
    <property type="evidence" value="ECO:0007669"/>
    <property type="project" value="UniProtKB-KW"/>
</dbReference>
<name>A0A6M3IH30_9ZZZZ</name>
<reference evidence="2" key="1">
    <citation type="submission" date="2020-03" db="EMBL/GenBank/DDBJ databases">
        <title>The deep terrestrial virosphere.</title>
        <authorList>
            <person name="Holmfeldt K."/>
            <person name="Nilsson E."/>
            <person name="Simone D."/>
            <person name="Lopez-Fernandez M."/>
            <person name="Wu X."/>
            <person name="de Brujin I."/>
            <person name="Lundin D."/>
            <person name="Andersson A."/>
            <person name="Bertilsson S."/>
            <person name="Dopson M."/>
        </authorList>
    </citation>
    <scope>NUCLEOTIDE SEQUENCE</scope>
    <source>
        <strain evidence="2">MM415B01860</strain>
    </source>
</reference>
<dbReference type="Pfam" id="PF13524">
    <property type="entry name" value="Glyco_trans_1_2"/>
    <property type="match status" value="1"/>
</dbReference>
<feature type="domain" description="Spore protein YkvP/CgeB glycosyl transferase-like" evidence="1">
    <location>
        <begin position="176"/>
        <end position="281"/>
    </location>
</feature>
<proteinExistence type="predicted"/>
<evidence type="ECO:0000259" key="1">
    <source>
        <dbReference type="Pfam" id="PF13524"/>
    </source>
</evidence>
<evidence type="ECO:0000313" key="2">
    <source>
        <dbReference type="EMBL" id="QJA56407.1"/>
    </source>
</evidence>
<dbReference type="InterPro" id="IPR055259">
    <property type="entry name" value="YkvP/CgeB_Glyco_trans-like"/>
</dbReference>
<protein>
    <submittedName>
        <fullName evidence="2">Putative glycosyltransferase</fullName>
    </submittedName>
</protein>
<dbReference type="EMBL" id="MT141216">
    <property type="protein sequence ID" value="QJA56407.1"/>
    <property type="molecule type" value="Genomic_DNA"/>
</dbReference>
<sequence length="300" mass="35087">MEGAIRNGAWVRPVYLFQGNLGEVMMQIKWFKPHLILAHMLFNTKPHNIEDVLDMLCGLRRRGIKVVYHCGDAREEPRYKNKIDDVVDFVLLNHGLLDKFSKIWNVPTYHWPYPCLYQKGIADFDEEFKHPVVFTGQLSDAGVHSNRTKFVKKLKEKIDVMVYPNSEIGNTRFLTAEVASSADTILGVQMERQIPQYMDVRPFQYIGAGALYFHDDCAQMREFFKSDKHFVEYKTGDVDDYIKKYEYYVEKHPDKGQKIRLEGFTFCQSFHGTADRIKYVMDIASGKEVENRIYLRDLPC</sequence>
<dbReference type="AlphaFoldDB" id="A0A6M3IH30"/>
<keyword evidence="2" id="KW-0808">Transferase</keyword>
<gene>
    <name evidence="2" type="ORF">MM415B01860_0013</name>
</gene>